<name>A0A0D2MQZ4_HYPSF</name>
<organism evidence="1 2">
    <name type="scientific">Hypholoma sublateritium (strain FD-334 SS-4)</name>
    <dbReference type="NCBI Taxonomy" id="945553"/>
    <lineage>
        <taxon>Eukaryota</taxon>
        <taxon>Fungi</taxon>
        <taxon>Dikarya</taxon>
        <taxon>Basidiomycota</taxon>
        <taxon>Agaricomycotina</taxon>
        <taxon>Agaricomycetes</taxon>
        <taxon>Agaricomycetidae</taxon>
        <taxon>Agaricales</taxon>
        <taxon>Agaricineae</taxon>
        <taxon>Strophariaceae</taxon>
        <taxon>Hypholoma</taxon>
    </lineage>
</organism>
<dbReference type="EMBL" id="KN817528">
    <property type="protein sequence ID" value="KJA26423.1"/>
    <property type="molecule type" value="Genomic_DNA"/>
</dbReference>
<dbReference type="SUPFAM" id="SSF52047">
    <property type="entry name" value="RNI-like"/>
    <property type="match status" value="1"/>
</dbReference>
<protein>
    <recommendedName>
        <fullName evidence="3">F-box domain-containing protein</fullName>
    </recommendedName>
</protein>
<dbReference type="AlphaFoldDB" id="A0A0D2MQZ4"/>
<keyword evidence="2" id="KW-1185">Reference proteome</keyword>
<evidence type="ECO:0000313" key="2">
    <source>
        <dbReference type="Proteomes" id="UP000054270"/>
    </source>
</evidence>
<gene>
    <name evidence="1" type="ORF">HYPSUDRAFT_320781</name>
</gene>
<dbReference type="OrthoDB" id="2977329at2759"/>
<accession>A0A0D2MQZ4</accession>
<dbReference type="STRING" id="945553.A0A0D2MQZ4"/>
<dbReference type="Proteomes" id="UP000054270">
    <property type="component" value="Unassembled WGS sequence"/>
</dbReference>
<evidence type="ECO:0000313" key="1">
    <source>
        <dbReference type="EMBL" id="KJA26423.1"/>
    </source>
</evidence>
<reference evidence="2" key="1">
    <citation type="submission" date="2014-04" db="EMBL/GenBank/DDBJ databases">
        <title>Evolutionary Origins and Diversification of the Mycorrhizal Mutualists.</title>
        <authorList>
            <consortium name="DOE Joint Genome Institute"/>
            <consortium name="Mycorrhizal Genomics Consortium"/>
            <person name="Kohler A."/>
            <person name="Kuo A."/>
            <person name="Nagy L.G."/>
            <person name="Floudas D."/>
            <person name="Copeland A."/>
            <person name="Barry K.W."/>
            <person name="Cichocki N."/>
            <person name="Veneault-Fourrey C."/>
            <person name="LaButti K."/>
            <person name="Lindquist E.A."/>
            <person name="Lipzen A."/>
            <person name="Lundell T."/>
            <person name="Morin E."/>
            <person name="Murat C."/>
            <person name="Riley R."/>
            <person name="Ohm R."/>
            <person name="Sun H."/>
            <person name="Tunlid A."/>
            <person name="Henrissat B."/>
            <person name="Grigoriev I.V."/>
            <person name="Hibbett D.S."/>
            <person name="Martin F."/>
        </authorList>
    </citation>
    <scope>NUCLEOTIDE SEQUENCE [LARGE SCALE GENOMIC DNA]</scope>
    <source>
        <strain evidence="2">FD-334 SS-4</strain>
    </source>
</reference>
<evidence type="ECO:0008006" key="3">
    <source>
        <dbReference type="Google" id="ProtNLM"/>
    </source>
</evidence>
<sequence length="446" mass="49564">MSSNLPPTLPLEIIGLIVDILASDDVPDLQSVKTCALTCKAVLPFCRVHIFASISLVFISDFLGFFNALEHSPDIATCVRHLELGEAVVKCDSETELVLSGTESFARFAQMINTFTVLESVEILQIQYGTIRTYWNEIQPDMQNVIAMLIQAPTLKWLTLRKLAGLPVTCLTGLRDNLRHLHLYSVSIENVDRRPELAPARPIHLERYSINQKCFLATNILLEATSASGSPIFEFGNLKHLRIHSKRDIGVADEAFLYKLLETAGQLSTLELEGDSVRTLVKTSRLISARHKIPQTVVLCFSDVFGSGTIVEALLNLGENVLGAAKELIIYVKGWGWALGEIDNCSRTGERLDELLTNKRAWPHLKAVKLDMQTTAWNRLRCDGDSLEDVRTLSQSFIHTHFPALSSSTSISFSFATHLHVAEYVSGPAHVRTATNMFISEYVSIT</sequence>
<proteinExistence type="predicted"/>